<dbReference type="GO" id="GO:0016787">
    <property type="term" value="F:hydrolase activity"/>
    <property type="evidence" value="ECO:0007669"/>
    <property type="project" value="UniProtKB-KW"/>
</dbReference>
<keyword evidence="2" id="KW-0378">Hydrolase</keyword>
<gene>
    <name evidence="4" type="ORF">SAMN05444126_1573</name>
</gene>
<dbReference type="InterPro" id="IPR036380">
    <property type="entry name" value="Isochorismatase-like_sf"/>
</dbReference>
<evidence type="ECO:0000256" key="2">
    <source>
        <dbReference type="ARBA" id="ARBA00022801"/>
    </source>
</evidence>
<sequence>MDKTKTAVVLIDMQKESSFGIADVDQVIEKAAHYLPYFREQGIPIIYTRQINRADGTGLSNEEPLNEKGEPIYYHDGTDQIEIFDEIAPQKGEPVIDKYRWSSFHETSLDLMLRSLNVTDVVMAGFVTDGCLMTSVFDAYFRNYKVHLLKDLIATTNEGAHMSAMLIMANWVYDMEVYDTEELVKKMNGETYRSWKGAGADTLQFTPETMREQYNQLKGVEKT</sequence>
<accession>A0A1H9WXT9</accession>
<evidence type="ECO:0000313" key="5">
    <source>
        <dbReference type="Proteomes" id="UP000199318"/>
    </source>
</evidence>
<dbReference type="CDD" id="cd00431">
    <property type="entry name" value="cysteine_hydrolases"/>
    <property type="match status" value="1"/>
</dbReference>
<organism evidence="4 5">
    <name type="scientific">Salisediminibacterium halotolerans</name>
    <dbReference type="NCBI Taxonomy" id="517425"/>
    <lineage>
        <taxon>Bacteria</taxon>
        <taxon>Bacillati</taxon>
        <taxon>Bacillota</taxon>
        <taxon>Bacilli</taxon>
        <taxon>Bacillales</taxon>
        <taxon>Bacillaceae</taxon>
        <taxon>Salisediminibacterium</taxon>
    </lineage>
</organism>
<dbReference type="SUPFAM" id="SSF52499">
    <property type="entry name" value="Isochorismatase-like hydrolases"/>
    <property type="match status" value="1"/>
</dbReference>
<protein>
    <submittedName>
        <fullName evidence="4">Nicotinamidase-related amidase</fullName>
    </submittedName>
</protein>
<dbReference type="OrthoDB" id="257098at2"/>
<dbReference type="Pfam" id="PF00857">
    <property type="entry name" value="Isochorismatase"/>
    <property type="match status" value="1"/>
</dbReference>
<dbReference type="RefSeq" id="WP_093075448.1">
    <property type="nucleotide sequence ID" value="NZ_FOGV01000057.1"/>
</dbReference>
<name>A0A1H9WXT9_9BACI</name>
<comment type="caution">
    <text evidence="4">The sequence shown here is derived from an EMBL/GenBank/DDBJ whole genome shotgun (WGS) entry which is preliminary data.</text>
</comment>
<dbReference type="EMBL" id="FOGV01000057">
    <property type="protein sequence ID" value="SES38716.1"/>
    <property type="molecule type" value="Genomic_DNA"/>
</dbReference>
<dbReference type="Proteomes" id="UP000199318">
    <property type="component" value="Unassembled WGS sequence"/>
</dbReference>
<comment type="similarity">
    <text evidence="1">Belongs to the isochorismatase family.</text>
</comment>
<dbReference type="InterPro" id="IPR000868">
    <property type="entry name" value="Isochorismatase-like_dom"/>
</dbReference>
<dbReference type="STRING" id="1464123.SAMN05444126_1573"/>
<reference evidence="5" key="1">
    <citation type="submission" date="2016-10" db="EMBL/GenBank/DDBJ databases">
        <authorList>
            <person name="de Groot N.N."/>
        </authorList>
    </citation>
    <scope>NUCLEOTIDE SEQUENCE [LARGE SCALE GENOMIC DNA]</scope>
    <source>
        <strain evidence="5">10nlg</strain>
    </source>
</reference>
<evidence type="ECO:0000313" key="4">
    <source>
        <dbReference type="EMBL" id="SES38716.1"/>
    </source>
</evidence>
<keyword evidence="5" id="KW-1185">Reference proteome</keyword>
<feature type="domain" description="Isochorismatase-like" evidence="3">
    <location>
        <begin position="6"/>
        <end position="172"/>
    </location>
</feature>
<dbReference type="InterPro" id="IPR050272">
    <property type="entry name" value="Isochorismatase-like_hydrls"/>
</dbReference>
<dbReference type="PANTHER" id="PTHR43540">
    <property type="entry name" value="PEROXYUREIDOACRYLATE/UREIDOACRYLATE AMIDOHYDROLASE-RELATED"/>
    <property type="match status" value="1"/>
</dbReference>
<proteinExistence type="inferred from homology"/>
<dbReference type="Gene3D" id="3.40.50.850">
    <property type="entry name" value="Isochorismatase-like"/>
    <property type="match status" value="1"/>
</dbReference>
<evidence type="ECO:0000259" key="3">
    <source>
        <dbReference type="Pfam" id="PF00857"/>
    </source>
</evidence>
<dbReference type="AlphaFoldDB" id="A0A1H9WXT9"/>
<evidence type="ECO:0000256" key="1">
    <source>
        <dbReference type="ARBA" id="ARBA00006336"/>
    </source>
</evidence>